<comment type="similarity">
    <text evidence="1">Belongs to the glycosyl hydrolase 38 family.</text>
</comment>
<evidence type="ECO:0000256" key="2">
    <source>
        <dbReference type="ARBA" id="ARBA00022723"/>
    </source>
</evidence>
<keyword evidence="7" id="KW-1185">Reference proteome</keyword>
<dbReference type="CDD" id="cd10789">
    <property type="entry name" value="GH38N_AMII_ER_cytosolic"/>
    <property type="match status" value="1"/>
</dbReference>
<dbReference type="Pfam" id="PF01074">
    <property type="entry name" value="Glyco_hydro_38N"/>
    <property type="match status" value="1"/>
</dbReference>
<dbReference type="FunFam" id="1.20.1270.50:FF:000004">
    <property type="entry name" value="alpha-mannosidase 2C1 isoform X1"/>
    <property type="match status" value="1"/>
</dbReference>
<evidence type="ECO:0000259" key="5">
    <source>
        <dbReference type="SMART" id="SM00872"/>
    </source>
</evidence>
<evidence type="ECO:0000256" key="1">
    <source>
        <dbReference type="ARBA" id="ARBA00009792"/>
    </source>
</evidence>
<proteinExistence type="inferred from homology"/>
<dbReference type="InterPro" id="IPR054723">
    <property type="entry name" value="Ams1-like_N"/>
</dbReference>
<name>A0A1M4T9V3_9THEO</name>
<dbReference type="InterPro" id="IPR037094">
    <property type="entry name" value="Glyco_hydro_38_cen_sf"/>
</dbReference>
<dbReference type="GO" id="GO:0006013">
    <property type="term" value="P:mannose metabolic process"/>
    <property type="evidence" value="ECO:0007669"/>
    <property type="project" value="InterPro"/>
</dbReference>
<keyword evidence="4" id="KW-0326">Glycosidase</keyword>
<dbReference type="Gene3D" id="3.20.110.10">
    <property type="entry name" value="Glycoside hydrolase 38, N terminal domain"/>
    <property type="match status" value="1"/>
</dbReference>
<dbReference type="Pfam" id="PF09261">
    <property type="entry name" value="Alpha-mann_mid"/>
    <property type="match status" value="1"/>
</dbReference>
<organism evidence="6 7">
    <name type="scientific">Caldanaerobius fijiensis DSM 17918</name>
    <dbReference type="NCBI Taxonomy" id="1121256"/>
    <lineage>
        <taxon>Bacteria</taxon>
        <taxon>Bacillati</taxon>
        <taxon>Bacillota</taxon>
        <taxon>Clostridia</taxon>
        <taxon>Thermoanaerobacterales</taxon>
        <taxon>Thermoanaerobacteraceae</taxon>
        <taxon>Caldanaerobius</taxon>
    </lineage>
</organism>
<evidence type="ECO:0000256" key="3">
    <source>
        <dbReference type="ARBA" id="ARBA00022801"/>
    </source>
</evidence>
<dbReference type="InterPro" id="IPR011013">
    <property type="entry name" value="Gal_mutarotase_sf_dom"/>
</dbReference>
<accession>A0A1M4T9V3</accession>
<dbReference type="PANTHER" id="PTHR46017:SF1">
    <property type="entry name" value="ALPHA-MANNOSIDASE 2C1"/>
    <property type="match status" value="1"/>
</dbReference>
<dbReference type="SUPFAM" id="SSF88713">
    <property type="entry name" value="Glycoside hydrolase/deacetylase"/>
    <property type="match status" value="1"/>
</dbReference>
<dbReference type="RefSeq" id="WP_073341259.1">
    <property type="nucleotide sequence ID" value="NZ_FQVH01000001.1"/>
</dbReference>
<dbReference type="Pfam" id="PF22907">
    <property type="entry name" value="Ams1-like_1st"/>
    <property type="match status" value="1"/>
</dbReference>
<dbReference type="SUPFAM" id="SSF88688">
    <property type="entry name" value="Families 57/38 glycoside transferase middle domain"/>
    <property type="match status" value="1"/>
</dbReference>
<keyword evidence="2" id="KW-0479">Metal-binding</keyword>
<dbReference type="SMART" id="SM00872">
    <property type="entry name" value="Alpha-mann_mid"/>
    <property type="match status" value="1"/>
</dbReference>
<dbReference type="Gene3D" id="1.20.1270.50">
    <property type="entry name" value="Glycoside hydrolase family 38, central domain"/>
    <property type="match status" value="1"/>
</dbReference>
<gene>
    <name evidence="6" type="ORF">SAMN02746089_00253</name>
</gene>
<dbReference type="GO" id="GO:0046872">
    <property type="term" value="F:metal ion binding"/>
    <property type="evidence" value="ECO:0007669"/>
    <property type="project" value="UniProtKB-KW"/>
</dbReference>
<dbReference type="InterPro" id="IPR000602">
    <property type="entry name" value="Glyco_hydro_38_N"/>
</dbReference>
<dbReference type="Proteomes" id="UP000184088">
    <property type="component" value="Unassembled WGS sequence"/>
</dbReference>
<dbReference type="AlphaFoldDB" id="A0A1M4T9V3"/>
<dbReference type="InterPro" id="IPR027291">
    <property type="entry name" value="Glyco_hydro_38_N_sf"/>
</dbReference>
<dbReference type="SUPFAM" id="SSF74650">
    <property type="entry name" value="Galactose mutarotase-like"/>
    <property type="match status" value="1"/>
</dbReference>
<dbReference type="InterPro" id="IPR011330">
    <property type="entry name" value="Glyco_hydro/deAcase_b/a-brl"/>
</dbReference>
<dbReference type="PANTHER" id="PTHR46017">
    <property type="entry name" value="ALPHA-MANNOSIDASE 2C1"/>
    <property type="match status" value="1"/>
</dbReference>
<evidence type="ECO:0000313" key="7">
    <source>
        <dbReference type="Proteomes" id="UP000184088"/>
    </source>
</evidence>
<sequence>MPYYSKVTKFCLEQVRNRIFNAIYEKVAELNIKAWVTPEPVPYEERQKGEEKTLKIGDKWGNLWDCAWFHFTGVVPESLKGKKVVLLIDINGEACIVDENGCPLQGLTNVNSDFDYSLGRPGKRVVPVAERAKGGEIIDIWADAGCNDLFGKYKGNGTIKEAHIAICNEEMRKLYYDFEVLYELMQQLPEDKARHQRILNALNEASMELKNYTEEEAARARSILAVELNKKGGDPSLTISAIGHAHIDLAWLWPIRETIRKGARTFSTALMMMDKYPDYVFGASQPQLYVWIKERYPQLYEKIKKRVAEGRWEPQGAMWVEADTNISGEEALVRQILYGKRFFRSEFNKDIKILWLPDVFGYTGSLPQILKKSGVDYFSTIKLSWSIFNQHPHHTFYWQGIDGSKVLVHMPPEGTYNSSAAPRAIAKAEKEYLDKSVSDNCLLVFGIGDGGGGPGEEHLEYLLREKNLDGIAPVKQEPTIDFFKKLEKNASRYKTWTGELYLERHQGTYTTQARNKRYNRKMEIALRDLEFIAGLAHVLLGYRYPQEEIERIWKEVLLYQFHDILPGSSITRVYNESLERYEILLNKVKELTEEACKAIAGAVDIKASSDPFIVFNTLSWERSDWIKLDGKWIKVILPPMGYMVVDACAETRIEQILSASDKALENDLLRVEFSEDGTIISIYDKENQKEVIPEGCRANRLAVYEDIGDAWDFPINYDEKAPDFFKLVSAKGYIDGPEAILEHEYVYGESRLSQKVILTAGSRRIDFVTKVDWRESGKMLRTSFPVNVFADETTCNIQFGSIKRPTHRNTSWDMAKYEICAHKWVDMSQRDYGVALLNDCKYGHKVYENILDLNLLRSSSYPDPIADRAEHHFTYSLYPHAGDHVAGEVMKMGYELNTPLKAIRVDTKGRQGVLSDVKSFIKVDKDSVIIEAVKKAEDDEDLIVRLYESTGSGVKARIYFDFAVKEVKLVNLLEEHLADVDVKNNSVELEFKPFEIHTLKVKAL</sequence>
<dbReference type="GO" id="GO:0030246">
    <property type="term" value="F:carbohydrate binding"/>
    <property type="evidence" value="ECO:0007669"/>
    <property type="project" value="InterPro"/>
</dbReference>
<dbReference type="Pfam" id="PF17677">
    <property type="entry name" value="Glyco_hydro38C2"/>
    <property type="match status" value="1"/>
</dbReference>
<evidence type="ECO:0000313" key="6">
    <source>
        <dbReference type="EMBL" id="SHE41180.1"/>
    </source>
</evidence>
<dbReference type="InterPro" id="IPR028995">
    <property type="entry name" value="Glyco_hydro_57/38_cen_sf"/>
</dbReference>
<protein>
    <submittedName>
        <fullName evidence="6">Alpha-mannosidase</fullName>
    </submittedName>
</protein>
<feature type="domain" description="Glycoside hydrolase family 38 central" evidence="5">
    <location>
        <begin position="503"/>
        <end position="581"/>
    </location>
</feature>
<reference evidence="6 7" key="1">
    <citation type="submission" date="2016-11" db="EMBL/GenBank/DDBJ databases">
        <authorList>
            <person name="Jaros S."/>
            <person name="Januszkiewicz K."/>
            <person name="Wedrychowicz H."/>
        </authorList>
    </citation>
    <scope>NUCLEOTIDE SEQUENCE [LARGE SCALE GENOMIC DNA]</scope>
    <source>
        <strain evidence="6 7">DSM 17918</strain>
    </source>
</reference>
<dbReference type="STRING" id="1121256.SAMN02746089_00253"/>
<dbReference type="GO" id="GO:0009313">
    <property type="term" value="P:oligosaccharide catabolic process"/>
    <property type="evidence" value="ECO:0007669"/>
    <property type="project" value="TreeGrafter"/>
</dbReference>
<evidence type="ECO:0000256" key="4">
    <source>
        <dbReference type="ARBA" id="ARBA00023295"/>
    </source>
</evidence>
<dbReference type="GO" id="GO:0004559">
    <property type="term" value="F:alpha-mannosidase activity"/>
    <property type="evidence" value="ECO:0007669"/>
    <property type="project" value="InterPro"/>
</dbReference>
<dbReference type="InterPro" id="IPR011682">
    <property type="entry name" value="Glyco_hydro_38_C"/>
</dbReference>
<dbReference type="Gene3D" id="2.60.40.2220">
    <property type="match status" value="1"/>
</dbReference>
<dbReference type="FunFam" id="3.20.110.10:FF:000002">
    <property type="entry name" value="alpha-mannosidase 2C1 isoform X1"/>
    <property type="match status" value="1"/>
</dbReference>
<keyword evidence="3" id="KW-0378">Hydrolase</keyword>
<dbReference type="EMBL" id="FQVH01000001">
    <property type="protein sequence ID" value="SHE41180.1"/>
    <property type="molecule type" value="Genomic_DNA"/>
</dbReference>
<dbReference type="InterPro" id="IPR041147">
    <property type="entry name" value="GH38_C"/>
</dbReference>
<dbReference type="Pfam" id="PF07748">
    <property type="entry name" value="Glyco_hydro_38C"/>
    <property type="match status" value="1"/>
</dbReference>
<dbReference type="Gene3D" id="2.70.98.30">
    <property type="entry name" value="Golgi alpha-mannosidase II, domain 4"/>
    <property type="match status" value="1"/>
</dbReference>
<dbReference type="OrthoDB" id="9772207at2"/>
<dbReference type="InterPro" id="IPR015341">
    <property type="entry name" value="Glyco_hydro_38_cen"/>
</dbReference>